<proteinExistence type="predicted"/>
<organism evidence="1 2">
    <name type="scientific">Fusarium langsethiae</name>
    <dbReference type="NCBI Taxonomy" id="179993"/>
    <lineage>
        <taxon>Eukaryota</taxon>
        <taxon>Fungi</taxon>
        <taxon>Dikarya</taxon>
        <taxon>Ascomycota</taxon>
        <taxon>Pezizomycotina</taxon>
        <taxon>Sordariomycetes</taxon>
        <taxon>Hypocreomycetidae</taxon>
        <taxon>Hypocreales</taxon>
        <taxon>Nectriaceae</taxon>
        <taxon>Fusarium</taxon>
    </lineage>
</organism>
<comment type="caution">
    <text evidence="1">The sequence shown here is derived from an EMBL/GenBank/DDBJ whole genome shotgun (WGS) entry which is preliminary data.</text>
</comment>
<accession>A0A0M9EM64</accession>
<dbReference type="EMBL" id="JXCE01001023">
    <property type="protein sequence ID" value="KPA35570.1"/>
    <property type="molecule type" value="Genomic_DNA"/>
</dbReference>
<dbReference type="AlphaFoldDB" id="A0A0M9EM64"/>
<gene>
    <name evidence="1" type="ORF">FLAG1_11717</name>
</gene>
<keyword evidence="2" id="KW-1185">Reference proteome</keyword>
<reference evidence="1 2" key="1">
    <citation type="submission" date="2015-04" db="EMBL/GenBank/DDBJ databases">
        <title>The draft genome sequence of Fusarium langsethiae, a T-2/HT-2 mycotoxin producer.</title>
        <authorList>
            <person name="Lysoe E."/>
            <person name="Divon H.H."/>
            <person name="Terzi V."/>
            <person name="Orru L."/>
            <person name="Lamontanara A."/>
            <person name="Kolseth A.-K."/>
            <person name="Frandsen R.J."/>
            <person name="Nielsen K."/>
            <person name="Thrane U."/>
        </authorList>
    </citation>
    <scope>NUCLEOTIDE SEQUENCE [LARGE SCALE GENOMIC DNA]</scope>
    <source>
        <strain evidence="1 2">Fl201059</strain>
    </source>
</reference>
<evidence type="ECO:0000313" key="2">
    <source>
        <dbReference type="Proteomes" id="UP000037904"/>
    </source>
</evidence>
<dbReference type="Proteomes" id="UP000037904">
    <property type="component" value="Unassembled WGS sequence"/>
</dbReference>
<feature type="non-terminal residue" evidence="1">
    <location>
        <position position="1"/>
    </location>
</feature>
<sequence length="119" mass="13264">VGLLATLNGKGNLEEILTLAYKTVGLDPQLALTRHEKNSTSEKNAFSQFGQSIEQAIKDISVLKPLEDGFRFALPSIDVLAKSPMIRDQIRIYKEIDVLLEEIEKAREEGYSCEVEIGN</sequence>
<protein>
    <submittedName>
        <fullName evidence="1">Uncharacterized protein</fullName>
    </submittedName>
</protein>
<evidence type="ECO:0000313" key="1">
    <source>
        <dbReference type="EMBL" id="KPA35570.1"/>
    </source>
</evidence>
<name>A0A0M9EM64_FUSLA</name>